<evidence type="ECO:0000313" key="2">
    <source>
        <dbReference type="Proteomes" id="UP001139477"/>
    </source>
</evidence>
<dbReference type="RefSeq" id="WP_253334690.1">
    <property type="nucleotide sequence ID" value="NZ_JAMYXC010000274.1"/>
</dbReference>
<accession>A0A9X2JQ32</accession>
<name>A0A9X2JQ32_9RHOB</name>
<gene>
    <name evidence="1" type="ORF">NHG85_17070</name>
</gene>
<dbReference type="EMBL" id="JAMYXC010000274">
    <property type="protein sequence ID" value="MCP1170218.1"/>
    <property type="molecule type" value="Genomic_DNA"/>
</dbReference>
<reference evidence="1" key="1">
    <citation type="submission" date="2022-06" db="EMBL/GenBank/DDBJ databases">
        <title>Limimaricola sediminis sp. nov., isolated from an intertidal sediment.</title>
        <authorList>
            <person name="Shao X."/>
        </authorList>
    </citation>
    <scope>NUCLEOTIDE SEQUENCE</scope>
    <source>
        <strain evidence="1">ASW11-118</strain>
    </source>
</reference>
<sequence>MMGPGMMTASGGWMMLGMGAVCLLAVLVLLLAAAALIKYLRRSDG</sequence>
<organism evidence="1 2">
    <name type="scientific">Limimaricola litoreus</name>
    <dbReference type="NCBI Taxonomy" id="2955316"/>
    <lineage>
        <taxon>Bacteria</taxon>
        <taxon>Pseudomonadati</taxon>
        <taxon>Pseudomonadota</taxon>
        <taxon>Alphaproteobacteria</taxon>
        <taxon>Rhodobacterales</taxon>
        <taxon>Paracoccaceae</taxon>
        <taxon>Limimaricola</taxon>
    </lineage>
</organism>
<dbReference type="Proteomes" id="UP001139477">
    <property type="component" value="Unassembled WGS sequence"/>
</dbReference>
<keyword evidence="2" id="KW-1185">Reference proteome</keyword>
<comment type="caution">
    <text evidence="1">The sequence shown here is derived from an EMBL/GenBank/DDBJ whole genome shotgun (WGS) entry which is preliminary data.</text>
</comment>
<proteinExistence type="predicted"/>
<dbReference type="AlphaFoldDB" id="A0A9X2JQ32"/>
<protein>
    <submittedName>
        <fullName evidence="1">Uncharacterized protein</fullName>
    </submittedName>
</protein>
<evidence type="ECO:0000313" key="1">
    <source>
        <dbReference type="EMBL" id="MCP1170218.1"/>
    </source>
</evidence>